<evidence type="ECO:0008006" key="2">
    <source>
        <dbReference type="Google" id="ProtNLM"/>
    </source>
</evidence>
<dbReference type="AlphaFoldDB" id="A0A381YWJ6"/>
<dbReference type="InterPro" id="IPR010349">
    <property type="entry name" value="Asparaginase_II"/>
</dbReference>
<accession>A0A381YWJ6</accession>
<sequence>MPIYCKVTRGNHVESQHSIYAVAVNEVGEIIFSTGDPEYQTCIRSSFKPFQAAASVHAGAVKSAGFNDEELALMCASHNGEEIHVKTAKSMLNKLGFSKDHYECGIHAPYDKESKIALLHKKKDYSPFDNNCSGKHAGMLALAKHLGVKPEGYTNRDHPVQKTIFDLLRIYSGQNEFVTAIDGCSAPTPFMSLHSIALLFQKLASGQYPELEEVYQAMAHHPYLVAGRNRFDTDFIKVMKGKAITKVGGEAVRGVAIRNKNGEAFGLALKVLDGNQRANPVATLALLDHLKFIEEEDIAELGDYRNPKLFNHRKIQTGDISAHFES</sequence>
<reference evidence="1" key="1">
    <citation type="submission" date="2018-05" db="EMBL/GenBank/DDBJ databases">
        <authorList>
            <person name="Lanie J.A."/>
            <person name="Ng W.-L."/>
            <person name="Kazmierczak K.M."/>
            <person name="Andrzejewski T.M."/>
            <person name="Davidsen T.M."/>
            <person name="Wayne K.J."/>
            <person name="Tettelin H."/>
            <person name="Glass J.I."/>
            <person name="Rusch D."/>
            <person name="Podicherti R."/>
            <person name="Tsui H.-C.T."/>
            <person name="Winkler M.E."/>
        </authorList>
    </citation>
    <scope>NUCLEOTIDE SEQUENCE</scope>
</reference>
<dbReference type="Pfam" id="PF06089">
    <property type="entry name" value="Asparaginase_II"/>
    <property type="match status" value="1"/>
</dbReference>
<gene>
    <name evidence="1" type="ORF">METZ01_LOCUS134252</name>
</gene>
<protein>
    <recommendedName>
        <fullName evidence="2">L-asparaginase II</fullName>
    </recommendedName>
</protein>
<proteinExistence type="predicted"/>
<name>A0A381YWJ6_9ZZZZ</name>
<dbReference type="PANTHER" id="PTHR42110">
    <property type="entry name" value="L-ASPARAGINASE, PUTATIVE (AFU_ORTHOLOGUE AFUA_3G11890)-RELATED"/>
    <property type="match status" value="1"/>
</dbReference>
<dbReference type="EMBL" id="UINC01019245">
    <property type="protein sequence ID" value="SVA81398.1"/>
    <property type="molecule type" value="Genomic_DNA"/>
</dbReference>
<dbReference type="PANTHER" id="PTHR42110:SF1">
    <property type="entry name" value="L-ASPARAGINASE, PUTATIVE (AFU_ORTHOLOGUE AFUA_3G11890)-RELATED"/>
    <property type="match status" value="1"/>
</dbReference>
<organism evidence="1">
    <name type="scientific">marine metagenome</name>
    <dbReference type="NCBI Taxonomy" id="408172"/>
    <lineage>
        <taxon>unclassified sequences</taxon>
        <taxon>metagenomes</taxon>
        <taxon>ecological metagenomes</taxon>
    </lineage>
</organism>
<evidence type="ECO:0000313" key="1">
    <source>
        <dbReference type="EMBL" id="SVA81398.1"/>
    </source>
</evidence>